<keyword evidence="6" id="KW-0732">Signal</keyword>
<keyword evidence="5" id="KW-0472">Membrane</keyword>
<keyword evidence="1" id="KW-0677">Repeat</keyword>
<feature type="signal peptide" evidence="6">
    <location>
        <begin position="1"/>
        <end position="23"/>
    </location>
</feature>
<evidence type="ECO:0000256" key="2">
    <source>
        <dbReference type="ARBA" id="ARBA00023157"/>
    </source>
</evidence>
<evidence type="ECO:0000256" key="5">
    <source>
        <dbReference type="SAM" id="Phobius"/>
    </source>
</evidence>
<dbReference type="CDD" id="cd00041">
    <property type="entry name" value="CUB"/>
    <property type="match status" value="1"/>
</dbReference>
<dbReference type="Proteomes" id="UP000749559">
    <property type="component" value="Unassembled WGS sequence"/>
</dbReference>
<dbReference type="SMART" id="SM00042">
    <property type="entry name" value="CUB"/>
    <property type="match status" value="1"/>
</dbReference>
<feature type="region of interest" description="Disordered" evidence="4">
    <location>
        <begin position="251"/>
        <end position="276"/>
    </location>
</feature>
<reference evidence="7" key="1">
    <citation type="submission" date="2022-03" db="EMBL/GenBank/DDBJ databases">
        <authorList>
            <person name="Martin C."/>
        </authorList>
    </citation>
    <scope>NUCLEOTIDE SEQUENCE</scope>
</reference>
<evidence type="ECO:0000256" key="3">
    <source>
        <dbReference type="PROSITE-ProRule" id="PRU00059"/>
    </source>
</evidence>
<dbReference type="OrthoDB" id="431034at2759"/>
<dbReference type="InterPro" id="IPR035914">
    <property type="entry name" value="Sperma_CUB_dom_sf"/>
</dbReference>
<dbReference type="PANTHER" id="PTHR24251:SF37">
    <property type="entry name" value="CUB DOMAIN-CONTAINING PROTEIN"/>
    <property type="match status" value="1"/>
</dbReference>
<accession>A0A8J1TD19</accession>
<proteinExistence type="predicted"/>
<comment type="caution">
    <text evidence="3">Lacks conserved residue(s) required for the propagation of feature annotation.</text>
</comment>
<keyword evidence="2 3" id="KW-1015">Disulfide bond</keyword>
<feature type="transmembrane region" description="Helical" evidence="5">
    <location>
        <begin position="320"/>
        <end position="344"/>
    </location>
</feature>
<evidence type="ECO:0000313" key="7">
    <source>
        <dbReference type="EMBL" id="CAH1798758.1"/>
    </source>
</evidence>
<dbReference type="SUPFAM" id="SSF49854">
    <property type="entry name" value="Spermadhesin, CUB domain"/>
    <property type="match status" value="1"/>
</dbReference>
<evidence type="ECO:0000313" key="8">
    <source>
        <dbReference type="Proteomes" id="UP000749559"/>
    </source>
</evidence>
<keyword evidence="8" id="KW-1185">Reference proteome</keyword>
<evidence type="ECO:0000256" key="1">
    <source>
        <dbReference type="ARBA" id="ARBA00022737"/>
    </source>
</evidence>
<feature type="chain" id="PRO_5044343324" evidence="6">
    <location>
        <begin position="24"/>
        <end position="391"/>
    </location>
</feature>
<dbReference type="AlphaFoldDB" id="A0A8J1TD19"/>
<dbReference type="InterPro" id="IPR000859">
    <property type="entry name" value="CUB_dom"/>
</dbReference>
<gene>
    <name evidence="7" type="ORF">OFUS_LOCUS22851</name>
</gene>
<name>A0A8J1TD19_OWEFU</name>
<evidence type="ECO:0000256" key="6">
    <source>
        <dbReference type="SAM" id="SignalP"/>
    </source>
</evidence>
<dbReference type="PANTHER" id="PTHR24251">
    <property type="entry name" value="OVOCHYMASE-RELATED"/>
    <property type="match status" value="1"/>
</dbReference>
<comment type="caution">
    <text evidence="7">The sequence shown here is derived from an EMBL/GenBank/DDBJ whole genome shotgun (WGS) entry which is preliminary data.</text>
</comment>
<keyword evidence="5" id="KW-0812">Transmembrane</keyword>
<dbReference type="EMBL" id="CAIIXF020000011">
    <property type="protein sequence ID" value="CAH1798758.1"/>
    <property type="molecule type" value="Genomic_DNA"/>
</dbReference>
<keyword evidence="5" id="KW-1133">Transmembrane helix</keyword>
<dbReference type="Pfam" id="PF00431">
    <property type="entry name" value="CUB"/>
    <property type="match status" value="1"/>
</dbReference>
<sequence length="391" mass="44609">MDITQNNLVVLLIILAQTLMTLGERQTTSRCFSDPNKVLKVKCPDHHMLLIFETKYGRNNDTDVCHFMPGDCVERERKHYDVGRQELSINLPSGSIGRVIPNCGYSTYFQIDYECVPTEDTVNVCDNKVMTSQQGYITTPNYPFNYGNNLHCTTTIRVQPGQKIKLYILDINIEEPPKDSSCNDYLYMNDKVFGSSTVCRTMQDHIELFHTYHYNSLEVTFVSDAQVNRKGFWLYYEADPEMSTTTNKLITKQPTNPTMTPSSTTNTLQSTTSTQRRNPKIMITTLKPQRPTYETLSESIPTQLVPTEPMPTEKKQDLPFGAIIGGVLGSLLFVLVVLLSLLIYRRLREKKLREQRHYDMHVSSSIAQIQNSLNDDCSGGECNSFSEGYYC</sequence>
<feature type="disulfide bond" evidence="3">
    <location>
        <begin position="125"/>
        <end position="152"/>
    </location>
</feature>
<dbReference type="Gene3D" id="2.60.120.290">
    <property type="entry name" value="Spermadhesin, CUB domain"/>
    <property type="match status" value="1"/>
</dbReference>
<organism evidence="7 8">
    <name type="scientific">Owenia fusiformis</name>
    <name type="common">Polychaete worm</name>
    <dbReference type="NCBI Taxonomy" id="6347"/>
    <lineage>
        <taxon>Eukaryota</taxon>
        <taxon>Metazoa</taxon>
        <taxon>Spiralia</taxon>
        <taxon>Lophotrochozoa</taxon>
        <taxon>Annelida</taxon>
        <taxon>Polychaeta</taxon>
        <taxon>Sedentaria</taxon>
        <taxon>Canalipalpata</taxon>
        <taxon>Sabellida</taxon>
        <taxon>Oweniida</taxon>
        <taxon>Oweniidae</taxon>
        <taxon>Owenia</taxon>
    </lineage>
</organism>
<evidence type="ECO:0000256" key="4">
    <source>
        <dbReference type="SAM" id="MobiDB-lite"/>
    </source>
</evidence>
<feature type="compositionally biased region" description="Low complexity" evidence="4">
    <location>
        <begin position="254"/>
        <end position="274"/>
    </location>
</feature>
<protein>
    <submittedName>
        <fullName evidence="7">Uncharacterized protein</fullName>
    </submittedName>
</protein>
<dbReference type="PROSITE" id="PS01180">
    <property type="entry name" value="CUB"/>
    <property type="match status" value="1"/>
</dbReference>